<keyword evidence="6 10" id="KW-0472">Membrane</keyword>
<keyword evidence="4 10" id="KW-0812">Transmembrane</keyword>
<evidence type="ECO:0008006" key="13">
    <source>
        <dbReference type="Google" id="ProtNLM"/>
    </source>
</evidence>
<sequence length="490" mass="55425">MAMDIGTLIKVAFFALIKLVFIALMGFVAARWVGFDTTVRAGWSRLIFTFFMPAIVFYQTATAISEISELKELWILPVFCIAHMILEFFGSLLLGTLLRIPKLDNRVFTFTLGFGNVMYIPMAVIEALTTETNELGDKAKDLAFSYICTYQLSFMVGFFVLGYNYINLNVRDTALQEQQKAQAETEMADKIKTSDEKSSKEIATTSSSSDKDSVEIVLEDQKNMTVVTHMENESNTSEEKDDHNEKSENTIEKQHNTTVIPPHDNLDEGLNDHNSSQNGLPTKDSTVHHFIQMCSQKIKRVFLIIATPFLFVWNKLPSIVRFSIKNFFSIPTMAAILGIIFMLVKWIRDPLLIRGDWSIIGRCIYYLGSSTVFCALFLLGGSLSNGPRGGNIPTWKILIGLAYRMVVFPVVAWVATYLMYRYRVLPDNKVMYFVLQLESFTPPALNSIIVVNVCYPKGTDSSSTILFWCYMLTIVTMAVNIIVTMKFIDV</sequence>
<dbReference type="GO" id="GO:0055085">
    <property type="term" value="P:transmembrane transport"/>
    <property type="evidence" value="ECO:0007669"/>
    <property type="project" value="InterPro"/>
</dbReference>
<dbReference type="PANTHER" id="PTHR31651:SF33">
    <property type="entry name" value="PROTEIN PIN-LIKES 1"/>
    <property type="match status" value="1"/>
</dbReference>
<feature type="compositionally biased region" description="Basic and acidic residues" evidence="9">
    <location>
        <begin position="237"/>
        <end position="255"/>
    </location>
</feature>
<feature type="transmembrane region" description="Helical" evidence="10">
    <location>
        <begin position="144"/>
        <end position="166"/>
    </location>
</feature>
<feature type="transmembrane region" description="Helical" evidence="10">
    <location>
        <begin position="401"/>
        <end position="420"/>
    </location>
</feature>
<evidence type="ECO:0000256" key="3">
    <source>
        <dbReference type="ARBA" id="ARBA00022448"/>
    </source>
</evidence>
<keyword evidence="12" id="KW-1185">Reference proteome</keyword>
<feature type="transmembrane region" description="Helical" evidence="10">
    <location>
        <begin position="432"/>
        <end position="453"/>
    </location>
</feature>
<evidence type="ECO:0000256" key="1">
    <source>
        <dbReference type="ARBA" id="ARBA00004141"/>
    </source>
</evidence>
<dbReference type="PANTHER" id="PTHR31651">
    <property type="match status" value="1"/>
</dbReference>
<dbReference type="GO" id="GO:0016020">
    <property type="term" value="C:membrane"/>
    <property type="evidence" value="ECO:0007669"/>
    <property type="project" value="UniProtKB-SubCell"/>
</dbReference>
<feature type="transmembrane region" description="Helical" evidence="10">
    <location>
        <begin position="107"/>
        <end position="124"/>
    </location>
</feature>
<dbReference type="Pfam" id="PF03547">
    <property type="entry name" value="Mem_trans"/>
    <property type="match status" value="1"/>
</dbReference>
<dbReference type="Proteomes" id="UP000014680">
    <property type="component" value="Unassembled WGS sequence"/>
</dbReference>
<feature type="region of interest" description="Disordered" evidence="9">
    <location>
        <begin position="185"/>
        <end position="214"/>
    </location>
</feature>
<feature type="region of interest" description="Disordered" evidence="9">
    <location>
        <begin position="230"/>
        <end position="260"/>
    </location>
</feature>
<feature type="transmembrane region" description="Helical" evidence="10">
    <location>
        <begin position="301"/>
        <end position="320"/>
    </location>
</feature>
<feature type="transmembrane region" description="Helical" evidence="10">
    <location>
        <begin position="326"/>
        <end position="347"/>
    </location>
</feature>
<evidence type="ECO:0000313" key="12">
    <source>
        <dbReference type="Proteomes" id="UP000014680"/>
    </source>
</evidence>
<dbReference type="GO" id="GO:0012505">
    <property type="term" value="C:endomembrane system"/>
    <property type="evidence" value="ECO:0007669"/>
    <property type="project" value="UniProtKB-SubCell"/>
</dbReference>
<dbReference type="EMBL" id="KB206969">
    <property type="protein sequence ID" value="ELP86459.1"/>
    <property type="molecule type" value="Genomic_DNA"/>
</dbReference>
<evidence type="ECO:0000256" key="6">
    <source>
        <dbReference type="ARBA" id="ARBA00023136"/>
    </source>
</evidence>
<evidence type="ECO:0000256" key="8">
    <source>
        <dbReference type="ARBA" id="ARBA00025752"/>
    </source>
</evidence>
<name>A0A0A1TYA8_ENTIV</name>
<dbReference type="VEuPathDB" id="AmoebaDB:EIN_032100"/>
<evidence type="ECO:0000256" key="9">
    <source>
        <dbReference type="SAM" id="MobiDB-lite"/>
    </source>
</evidence>
<feature type="transmembrane region" description="Helical" evidence="10">
    <location>
        <begin position="359"/>
        <end position="381"/>
    </location>
</feature>
<dbReference type="OrthoDB" id="191139at2759"/>
<accession>A0A0A1TYA8</accession>
<dbReference type="InterPro" id="IPR045033">
    <property type="entry name" value="PILS1/3/4/5/7"/>
</dbReference>
<evidence type="ECO:0000256" key="10">
    <source>
        <dbReference type="SAM" id="Phobius"/>
    </source>
</evidence>
<protein>
    <recommendedName>
        <fullName evidence="13">Auxin efflux carrier family protein</fullName>
    </recommendedName>
</protein>
<gene>
    <name evidence="11" type="ORF">EIN_032100</name>
</gene>
<keyword evidence="3" id="KW-0813">Transport</keyword>
<dbReference type="AlphaFoldDB" id="A0A0A1TYA8"/>
<feature type="transmembrane region" description="Helical" evidence="10">
    <location>
        <begin position="46"/>
        <end position="67"/>
    </location>
</feature>
<comment type="subcellular location">
    <subcellularLocation>
        <location evidence="2">Endomembrane system</location>
    </subcellularLocation>
    <subcellularLocation>
        <location evidence="1">Membrane</location>
        <topology evidence="1">Multi-pass membrane protein</topology>
    </subcellularLocation>
</comment>
<organism evidence="11 12">
    <name type="scientific">Entamoeba invadens IP1</name>
    <dbReference type="NCBI Taxonomy" id="370355"/>
    <lineage>
        <taxon>Eukaryota</taxon>
        <taxon>Amoebozoa</taxon>
        <taxon>Evosea</taxon>
        <taxon>Archamoebae</taxon>
        <taxon>Mastigamoebida</taxon>
        <taxon>Entamoebidae</taxon>
        <taxon>Entamoeba</taxon>
    </lineage>
</organism>
<evidence type="ECO:0000256" key="5">
    <source>
        <dbReference type="ARBA" id="ARBA00022989"/>
    </source>
</evidence>
<keyword evidence="5 10" id="KW-1133">Transmembrane helix</keyword>
<comment type="similarity">
    <text evidence="8">Belongs to the auxin efflux carrier (TC 2.A.69.2) family.</text>
</comment>
<evidence type="ECO:0000313" key="11">
    <source>
        <dbReference type="EMBL" id="ELP86459.1"/>
    </source>
</evidence>
<proteinExistence type="inferred from homology"/>
<feature type="transmembrane region" description="Helical" evidence="10">
    <location>
        <begin position="465"/>
        <end position="488"/>
    </location>
</feature>
<comment type="function">
    <text evidence="7">Involved in cellular auxin homeostasis by regulating auxin metabolism. Regulates intracellular auxin accumulation at the endoplasmic reticulum and thus auxin availability for nuclear auxin signaling.</text>
</comment>
<dbReference type="RefSeq" id="XP_004185805.1">
    <property type="nucleotide sequence ID" value="XM_004185757.1"/>
</dbReference>
<reference evidence="11 12" key="1">
    <citation type="submission" date="2012-10" db="EMBL/GenBank/DDBJ databases">
        <authorList>
            <person name="Zafar N."/>
            <person name="Inman J."/>
            <person name="Hall N."/>
            <person name="Lorenzi H."/>
            <person name="Caler E."/>
        </authorList>
    </citation>
    <scope>NUCLEOTIDE SEQUENCE [LARGE SCALE GENOMIC DNA]</scope>
    <source>
        <strain evidence="11 12">IP1</strain>
    </source>
</reference>
<evidence type="ECO:0000256" key="4">
    <source>
        <dbReference type="ARBA" id="ARBA00022692"/>
    </source>
</evidence>
<dbReference type="KEGG" id="eiv:EIN_032100"/>
<evidence type="ECO:0000256" key="7">
    <source>
        <dbReference type="ARBA" id="ARBA00025100"/>
    </source>
</evidence>
<dbReference type="OMA" id="YASFSQW"/>
<feature type="transmembrane region" description="Helical" evidence="10">
    <location>
        <begin position="12"/>
        <end position="34"/>
    </location>
</feature>
<dbReference type="InterPro" id="IPR004776">
    <property type="entry name" value="Mem_transp_PIN-like"/>
</dbReference>
<feature type="compositionally biased region" description="Basic and acidic residues" evidence="9">
    <location>
        <begin position="187"/>
        <end position="200"/>
    </location>
</feature>
<dbReference type="GeneID" id="14885422"/>
<evidence type="ECO:0000256" key="2">
    <source>
        <dbReference type="ARBA" id="ARBA00004308"/>
    </source>
</evidence>
<feature type="transmembrane region" description="Helical" evidence="10">
    <location>
        <begin position="73"/>
        <end position="95"/>
    </location>
</feature>